<sequence length="582" mass="63252">MPLDDVSSAGPSDQGLSIRQTCTLSVLGVYCAATIFTTGAIVYRQVRSRDTLLMNRSVPLVVVQALAGLIAGTLGLAGSALREYPCAIKLWAFYPGVVLWLATVAARAVQRCFLFQRLPGMLGTRNVGLIATPNSATTSGASSTNSSPQSHTASYRPDSGQTLHAWSEFGPLGVRSQSSMVRLRTGGGVPACQARYGKYFADSALMAVLVLLGILLGIVALAITARSPNYMLLTANTRPVCRNSGWELWPAYGAAIACTGLLFPALIVWMWSVQDPYGARTDTLICMVVAQVAMVLFILWQTVLDRVREYVSELLIVWLAVAVGHISSVCWPLWRSARHQHQLANQPSQAGLSNSHKGPQLRRSLYWPLVGEFHRMMDNSKQRHLFLLFTTQFYSTAIPAFLDDFQMLKYKTIDALKQGMLSQPPAAGCHDVQSSTCAKEALDAPVAGPPVPPEAARSPIPMLASVRKSLEDHALAATAPVTKGIFESAMLALPPTSIDKNTRFPEAVKSSFASFTHTYFSAGSYMSINIPREVVEDIQSAIEENNVTLSVLDKAKDEVLFLLCTDVYSGYRKRAESRRAAS</sequence>
<dbReference type="EMBL" id="JANBUK010000100">
    <property type="protein sequence ID" value="KAJ2791758.1"/>
    <property type="molecule type" value="Genomic_DNA"/>
</dbReference>
<organism evidence="1 2">
    <name type="scientific">Coemansia linderi</name>
    <dbReference type="NCBI Taxonomy" id="2663919"/>
    <lineage>
        <taxon>Eukaryota</taxon>
        <taxon>Fungi</taxon>
        <taxon>Fungi incertae sedis</taxon>
        <taxon>Zoopagomycota</taxon>
        <taxon>Kickxellomycotina</taxon>
        <taxon>Kickxellomycetes</taxon>
        <taxon>Kickxellales</taxon>
        <taxon>Kickxellaceae</taxon>
        <taxon>Coemansia</taxon>
    </lineage>
</organism>
<protein>
    <submittedName>
        <fullName evidence="1">Uncharacterized protein</fullName>
    </submittedName>
</protein>
<keyword evidence="2" id="KW-1185">Reference proteome</keyword>
<name>A0ACC1KM66_9FUNG</name>
<comment type="caution">
    <text evidence="1">The sequence shown here is derived from an EMBL/GenBank/DDBJ whole genome shotgun (WGS) entry which is preliminary data.</text>
</comment>
<dbReference type="Proteomes" id="UP001140066">
    <property type="component" value="Unassembled WGS sequence"/>
</dbReference>
<evidence type="ECO:0000313" key="2">
    <source>
        <dbReference type="Proteomes" id="UP001140066"/>
    </source>
</evidence>
<reference evidence="1" key="1">
    <citation type="submission" date="2022-07" db="EMBL/GenBank/DDBJ databases">
        <title>Phylogenomic reconstructions and comparative analyses of Kickxellomycotina fungi.</title>
        <authorList>
            <person name="Reynolds N.K."/>
            <person name="Stajich J.E."/>
            <person name="Barry K."/>
            <person name="Grigoriev I.V."/>
            <person name="Crous P."/>
            <person name="Smith M.E."/>
        </authorList>
    </citation>
    <scope>NUCLEOTIDE SEQUENCE</scope>
    <source>
        <strain evidence="1">BCRC 34191</strain>
    </source>
</reference>
<gene>
    <name evidence="1" type="ORF">GGI18_000912</name>
</gene>
<evidence type="ECO:0000313" key="1">
    <source>
        <dbReference type="EMBL" id="KAJ2791758.1"/>
    </source>
</evidence>
<accession>A0ACC1KM66</accession>
<proteinExistence type="predicted"/>